<evidence type="ECO:0000313" key="2">
    <source>
        <dbReference type="EMBL" id="GGL65532.1"/>
    </source>
</evidence>
<feature type="compositionally biased region" description="Acidic residues" evidence="1">
    <location>
        <begin position="270"/>
        <end position="281"/>
    </location>
</feature>
<feature type="region of interest" description="Disordered" evidence="1">
    <location>
        <begin position="258"/>
        <end position="281"/>
    </location>
</feature>
<comment type="caution">
    <text evidence="2">The sequence shown here is derived from an EMBL/GenBank/DDBJ whole genome shotgun (WGS) entry which is preliminary data.</text>
</comment>
<keyword evidence="3" id="KW-1185">Reference proteome</keyword>
<sequence length="281" mass="30637">MRNSDFPGGFGPNPGRPGPGRRGPDGRGGGRGRRRDDFDNNDEPGPERRRHRGGHPGHPGPPFFEGGPEALREFLSDPANVPWGRGGRRRGPRGFGRPGGWQQSDLPPADDATDWFSGRLPADWFSTVDVTVDREEIVVVGTLADTDQLTGAEAEGRISRFRSESRDTRMQIAEEAQSRYGRKVSWGAAAGDAEDLFTNVSVPVMTRLRQPERRVLDTLVDAGVARSRSEALSWAVKLVGEHTETWLTDLRAAMAEVDKLRSQGPNVGSDDTDESGGEGED</sequence>
<feature type="compositionally biased region" description="Gly residues" evidence="1">
    <location>
        <begin position="8"/>
        <end position="29"/>
    </location>
</feature>
<dbReference type="AlphaFoldDB" id="A0A917S990"/>
<evidence type="ECO:0000256" key="1">
    <source>
        <dbReference type="SAM" id="MobiDB-lite"/>
    </source>
</evidence>
<organism evidence="2 3">
    <name type="scientific">Microlunatus endophyticus</name>
    <dbReference type="NCBI Taxonomy" id="1716077"/>
    <lineage>
        <taxon>Bacteria</taxon>
        <taxon>Bacillati</taxon>
        <taxon>Actinomycetota</taxon>
        <taxon>Actinomycetes</taxon>
        <taxon>Propionibacteriales</taxon>
        <taxon>Propionibacteriaceae</taxon>
        <taxon>Microlunatus</taxon>
    </lineage>
</organism>
<dbReference type="RefSeq" id="WP_308422938.1">
    <property type="nucleotide sequence ID" value="NZ_BMMZ01000005.1"/>
</dbReference>
<name>A0A917S990_9ACTN</name>
<proteinExistence type="predicted"/>
<feature type="region of interest" description="Disordered" evidence="1">
    <location>
        <begin position="1"/>
        <end position="111"/>
    </location>
</feature>
<gene>
    <name evidence="2" type="ORF">GCM10011575_24930</name>
</gene>
<dbReference type="EMBL" id="BMMZ01000005">
    <property type="protein sequence ID" value="GGL65532.1"/>
    <property type="molecule type" value="Genomic_DNA"/>
</dbReference>
<evidence type="ECO:0000313" key="3">
    <source>
        <dbReference type="Proteomes" id="UP000613840"/>
    </source>
</evidence>
<accession>A0A917S990</accession>
<reference evidence="2" key="2">
    <citation type="submission" date="2020-09" db="EMBL/GenBank/DDBJ databases">
        <authorList>
            <person name="Sun Q."/>
            <person name="Zhou Y."/>
        </authorList>
    </citation>
    <scope>NUCLEOTIDE SEQUENCE</scope>
    <source>
        <strain evidence="2">CGMCC 4.7306</strain>
    </source>
</reference>
<reference evidence="2" key="1">
    <citation type="journal article" date="2014" name="Int. J. Syst. Evol. Microbiol.">
        <title>Complete genome sequence of Corynebacterium casei LMG S-19264T (=DSM 44701T), isolated from a smear-ripened cheese.</title>
        <authorList>
            <consortium name="US DOE Joint Genome Institute (JGI-PGF)"/>
            <person name="Walter F."/>
            <person name="Albersmeier A."/>
            <person name="Kalinowski J."/>
            <person name="Ruckert C."/>
        </authorList>
    </citation>
    <scope>NUCLEOTIDE SEQUENCE</scope>
    <source>
        <strain evidence="2">CGMCC 4.7306</strain>
    </source>
</reference>
<protein>
    <submittedName>
        <fullName evidence="2">Uncharacterized protein</fullName>
    </submittedName>
</protein>
<dbReference type="Proteomes" id="UP000613840">
    <property type="component" value="Unassembled WGS sequence"/>
</dbReference>